<dbReference type="PANTHER" id="PTHR16434:SF4">
    <property type="entry name" value="ETAA1 ACTIVATOR OF ATR KINASE"/>
    <property type="match status" value="1"/>
</dbReference>
<feature type="region of interest" description="Disordered" evidence="1">
    <location>
        <begin position="527"/>
        <end position="549"/>
    </location>
</feature>
<evidence type="ECO:0000313" key="3">
    <source>
        <dbReference type="RefSeq" id="XP_028263885.1"/>
    </source>
</evidence>
<gene>
    <name evidence="3" type="primary">etaa1a</name>
</gene>
<sequence length="599" mass="65408">MNGGRWPLEPPAAKPRTSRLSRSFRQTQAAEVEAPQTQQSGFKTPTRIHRSRPAAVCGESPQNDSDIQQDIIWDATSPSPHRLTGRRGRKHAAGVVNISEIVSRIAPKHGRPKAAEPTLQQWIRDSASIPCTPDVQAPKPKKKSPRLNRVDDLLKLAKQFDFKLFRQDVEDVEDLHQQSLELLTQGVLNFENSIHAEGPHSQLANDNLDPNMDNDLDFLFDGPTQHTSRNLSQASSAQLSQVKPVAGDSGRAPASQCGPSVEFEDDWENDDLLNDSLMLEMTQNPLTFTAPKFCSTQRAANQVRDHQTVRAAVSQSVGSTVDKENVTFRLDQNAEFSVRRVQTDTSSGGPQRPCQNRPITVQTDTSSGGPQRPCQNRPITVQTDTSSGGPQRPCQNRPITVQAQSTSSGGPQQPNPVRTAPQDPQKTAQCFVPPVLDFLDDDLDSFFSSEPVWDDPADDDLLCEMCEDLEKQIQVSDHRAALQPASMHPSAPVGSGRPGGASLACGPGSSTANMSFRLTQTVPGSTVRPACLQGSSNKDRFTFKKPNSPVSMAAKHPITTATSEAVGKCSAAEIQLKKQQAMERRRQRLQAAQNLRALP</sequence>
<keyword evidence="2" id="KW-1185">Reference proteome</keyword>
<protein>
    <submittedName>
        <fullName evidence="3">Ewing's tumor-associated antigen 1 isoform X1</fullName>
    </submittedName>
</protein>
<feature type="region of interest" description="Disordered" evidence="1">
    <location>
        <begin position="1"/>
        <end position="64"/>
    </location>
</feature>
<dbReference type="RefSeq" id="XP_028263885.1">
    <property type="nucleotide sequence ID" value="XM_028408084.1"/>
</dbReference>
<proteinExistence type="predicted"/>
<feature type="compositionally biased region" description="Low complexity" evidence="1">
    <location>
        <begin position="231"/>
        <end position="241"/>
    </location>
</feature>
<dbReference type="InterPro" id="IPR029406">
    <property type="entry name" value="ETAA1"/>
</dbReference>
<dbReference type="AlphaFoldDB" id="A0A6P7I701"/>
<dbReference type="FunCoup" id="A0A6P7I701">
    <property type="interactions" value="1052"/>
</dbReference>
<organism evidence="2 3">
    <name type="scientific">Parambassis ranga</name>
    <name type="common">Indian glassy fish</name>
    <dbReference type="NCBI Taxonomy" id="210632"/>
    <lineage>
        <taxon>Eukaryota</taxon>
        <taxon>Metazoa</taxon>
        <taxon>Chordata</taxon>
        <taxon>Craniata</taxon>
        <taxon>Vertebrata</taxon>
        <taxon>Euteleostomi</taxon>
        <taxon>Actinopterygii</taxon>
        <taxon>Neopterygii</taxon>
        <taxon>Teleostei</taxon>
        <taxon>Neoteleostei</taxon>
        <taxon>Acanthomorphata</taxon>
        <taxon>Ovalentaria</taxon>
        <taxon>Ambassidae</taxon>
        <taxon>Parambassis</taxon>
    </lineage>
</organism>
<evidence type="ECO:0000313" key="2">
    <source>
        <dbReference type="Proteomes" id="UP000515145"/>
    </source>
</evidence>
<feature type="region of interest" description="Disordered" evidence="1">
    <location>
        <begin position="339"/>
        <end position="425"/>
    </location>
</feature>
<feature type="region of interest" description="Disordered" evidence="1">
    <location>
        <begin position="482"/>
        <end position="501"/>
    </location>
</feature>
<dbReference type="GO" id="GO:0043596">
    <property type="term" value="C:nuclear replication fork"/>
    <property type="evidence" value="ECO:0007669"/>
    <property type="project" value="TreeGrafter"/>
</dbReference>
<dbReference type="PANTHER" id="PTHR16434">
    <property type="entry name" value="EWING'S TUMOR-ASSOCIATED ANTIGEN 1 ETAA1"/>
    <property type="match status" value="1"/>
</dbReference>
<dbReference type="GeneID" id="114437415"/>
<feature type="compositionally biased region" description="Polar residues" evidence="1">
    <location>
        <begin position="18"/>
        <end position="43"/>
    </location>
</feature>
<accession>A0A6P7I701</accession>
<dbReference type="GO" id="GO:2000001">
    <property type="term" value="P:regulation of DNA damage checkpoint"/>
    <property type="evidence" value="ECO:0007669"/>
    <property type="project" value="TreeGrafter"/>
</dbReference>
<name>A0A6P7I701_9TELE</name>
<feature type="region of interest" description="Disordered" evidence="1">
    <location>
        <begin position="127"/>
        <end position="146"/>
    </location>
</feature>
<dbReference type="InParanoid" id="A0A6P7I701"/>
<feature type="region of interest" description="Disordered" evidence="1">
    <location>
        <begin position="221"/>
        <end position="260"/>
    </location>
</feature>
<reference evidence="3" key="1">
    <citation type="submission" date="2025-08" db="UniProtKB">
        <authorList>
            <consortium name="RefSeq"/>
        </authorList>
    </citation>
    <scope>IDENTIFICATION</scope>
</reference>
<feature type="compositionally biased region" description="Polar residues" evidence="1">
    <location>
        <begin position="343"/>
        <end position="425"/>
    </location>
</feature>
<dbReference type="GO" id="GO:0006974">
    <property type="term" value="P:DNA damage response"/>
    <property type="evidence" value="ECO:0007669"/>
    <property type="project" value="TreeGrafter"/>
</dbReference>
<evidence type="ECO:0000256" key="1">
    <source>
        <dbReference type="SAM" id="MobiDB-lite"/>
    </source>
</evidence>
<dbReference type="OrthoDB" id="9378993at2759"/>
<dbReference type="Proteomes" id="UP000515145">
    <property type="component" value="Chromosome 1"/>
</dbReference>
<dbReference type="Pfam" id="PF15350">
    <property type="entry name" value="ETAA1"/>
    <property type="match status" value="1"/>
</dbReference>
<dbReference type="CTD" id="558278"/>
<dbReference type="GO" id="GO:0043539">
    <property type="term" value="F:protein serine/threonine kinase activator activity"/>
    <property type="evidence" value="ECO:0007669"/>
    <property type="project" value="TreeGrafter"/>
</dbReference>
<dbReference type="GO" id="GO:0031297">
    <property type="term" value="P:replication fork processing"/>
    <property type="evidence" value="ECO:0007669"/>
    <property type="project" value="TreeGrafter"/>
</dbReference>